<keyword evidence="4" id="KW-0411">Iron-sulfur</keyword>
<dbReference type="GO" id="GO:0046872">
    <property type="term" value="F:metal ion binding"/>
    <property type="evidence" value="ECO:0007669"/>
    <property type="project" value="UniProtKB-KW"/>
</dbReference>
<proteinExistence type="predicted"/>
<sequence>MRAISIVGPKKSGKTTLGLQLIHQLRQQGLSVAVAKSSHHGFDGQDTDTEQYAQTGCAVLGMGPDESFVRWPEKRDLTSLLPLVDADLLLVEGCKKLQWLPRILVLDTIPDEGLDWLSPKLAIAVFGKASIPGVPTISSIRELADLIQKKAFMLPGLDCGSCGRPDCGELAREIVAGQADPEDCVALDSPVHVEINGRQLGMNTFMGRLVASTIRGLLREFKGFTNGEAVIKLDV</sequence>
<name>A0A6N6NAA6_9BACT</name>
<keyword evidence="2" id="KW-0479">Metal-binding</keyword>
<dbReference type="InterPro" id="IPR027417">
    <property type="entry name" value="P-loop_NTPase"/>
</dbReference>
<protein>
    <submittedName>
        <fullName evidence="6">Fe-S cluster protein</fullName>
    </submittedName>
</protein>
<dbReference type="InterPro" id="IPR052539">
    <property type="entry name" value="MGD_biosynthesis_adapter"/>
</dbReference>
<organism evidence="6 7">
    <name type="scientific">Pseudodesulfovibrio senegalensis</name>
    <dbReference type="NCBI Taxonomy" id="1721087"/>
    <lineage>
        <taxon>Bacteria</taxon>
        <taxon>Pseudomonadati</taxon>
        <taxon>Thermodesulfobacteriota</taxon>
        <taxon>Desulfovibrionia</taxon>
        <taxon>Desulfovibrionales</taxon>
        <taxon>Desulfovibrionaceae</taxon>
    </lineage>
</organism>
<evidence type="ECO:0000313" key="6">
    <source>
        <dbReference type="EMBL" id="KAB1443899.1"/>
    </source>
</evidence>
<dbReference type="Pfam" id="PF04060">
    <property type="entry name" value="FeS"/>
    <property type="match status" value="1"/>
</dbReference>
<dbReference type="PANTHER" id="PTHR40072:SF1">
    <property type="entry name" value="MOLYBDOPTERIN-GUANINE DINUCLEOTIDE BIOSYNTHESIS ADAPTER PROTEIN"/>
    <property type="match status" value="1"/>
</dbReference>
<comment type="caution">
    <text evidence="6">The sequence shown here is derived from an EMBL/GenBank/DDBJ whole genome shotgun (WGS) entry which is preliminary data.</text>
</comment>
<dbReference type="PROSITE" id="PS51656">
    <property type="entry name" value="4FE4S"/>
    <property type="match status" value="1"/>
</dbReference>
<feature type="domain" description="4Fe-4S" evidence="5">
    <location>
        <begin position="142"/>
        <end position="201"/>
    </location>
</feature>
<dbReference type="OrthoDB" id="9789936at2"/>
<keyword evidence="1" id="KW-0004">4Fe-4S</keyword>
<dbReference type="Proteomes" id="UP000438699">
    <property type="component" value="Unassembled WGS sequence"/>
</dbReference>
<accession>A0A6N6NAA6</accession>
<evidence type="ECO:0000256" key="1">
    <source>
        <dbReference type="ARBA" id="ARBA00022485"/>
    </source>
</evidence>
<dbReference type="InterPro" id="IPR007202">
    <property type="entry name" value="4Fe-4S_dom"/>
</dbReference>
<dbReference type="GO" id="GO:0005525">
    <property type="term" value="F:GTP binding"/>
    <property type="evidence" value="ECO:0007669"/>
    <property type="project" value="InterPro"/>
</dbReference>
<dbReference type="InterPro" id="IPR004435">
    <property type="entry name" value="MobB_dom"/>
</dbReference>
<dbReference type="PANTHER" id="PTHR40072">
    <property type="entry name" value="MOLYBDOPTERIN-GUANINE DINUCLEOTIDE BIOSYNTHESIS ADAPTER PROTEIN-RELATED"/>
    <property type="match status" value="1"/>
</dbReference>
<dbReference type="Gene3D" id="1.10.15.40">
    <property type="entry name" value="Electron transport complex subunit B, putative Fe-S cluster"/>
    <property type="match status" value="1"/>
</dbReference>
<gene>
    <name evidence="6" type="ORF">F8A88_05100</name>
</gene>
<dbReference type="SUPFAM" id="SSF52540">
    <property type="entry name" value="P-loop containing nucleoside triphosphate hydrolases"/>
    <property type="match status" value="1"/>
</dbReference>
<evidence type="ECO:0000259" key="5">
    <source>
        <dbReference type="PROSITE" id="PS51656"/>
    </source>
</evidence>
<dbReference type="GO" id="GO:0006777">
    <property type="term" value="P:Mo-molybdopterin cofactor biosynthetic process"/>
    <property type="evidence" value="ECO:0007669"/>
    <property type="project" value="InterPro"/>
</dbReference>
<dbReference type="EMBL" id="WAIE01000001">
    <property type="protein sequence ID" value="KAB1443899.1"/>
    <property type="molecule type" value="Genomic_DNA"/>
</dbReference>
<dbReference type="GO" id="GO:0051539">
    <property type="term" value="F:4 iron, 4 sulfur cluster binding"/>
    <property type="evidence" value="ECO:0007669"/>
    <property type="project" value="UniProtKB-KW"/>
</dbReference>
<evidence type="ECO:0000256" key="3">
    <source>
        <dbReference type="ARBA" id="ARBA00023004"/>
    </source>
</evidence>
<keyword evidence="3" id="KW-0408">Iron</keyword>
<keyword evidence="7" id="KW-1185">Reference proteome</keyword>
<dbReference type="AlphaFoldDB" id="A0A6N6NAA6"/>
<reference evidence="6 7" key="1">
    <citation type="journal article" date="2017" name="Int. J. Syst. Evol. Microbiol.">
        <title>Desulfovibrio senegalensis sp. nov., a mesophilic sulfate reducer isolated from marine sediment.</title>
        <authorList>
            <person name="Thioye A."/>
            <person name="Gam Z.B.A."/>
            <person name="Mbengue M."/>
            <person name="Cayol J.L."/>
            <person name="Joseph-Bartoli M."/>
            <person name="Toure-Kane C."/>
            <person name="Labat M."/>
        </authorList>
    </citation>
    <scope>NUCLEOTIDE SEQUENCE [LARGE SCALE GENOMIC DNA]</scope>
    <source>
        <strain evidence="6 7">DSM 101509</strain>
    </source>
</reference>
<evidence type="ECO:0000256" key="2">
    <source>
        <dbReference type="ARBA" id="ARBA00022723"/>
    </source>
</evidence>
<dbReference type="Pfam" id="PF03205">
    <property type="entry name" value="MobB"/>
    <property type="match status" value="1"/>
</dbReference>
<evidence type="ECO:0000313" key="7">
    <source>
        <dbReference type="Proteomes" id="UP000438699"/>
    </source>
</evidence>
<evidence type="ECO:0000256" key="4">
    <source>
        <dbReference type="ARBA" id="ARBA00023014"/>
    </source>
</evidence>
<dbReference type="Gene3D" id="3.40.50.300">
    <property type="entry name" value="P-loop containing nucleotide triphosphate hydrolases"/>
    <property type="match status" value="1"/>
</dbReference>